<dbReference type="InterPro" id="IPR020471">
    <property type="entry name" value="AKR"/>
</dbReference>
<name>A0A834X2L1_9FABA</name>
<keyword evidence="3" id="KW-1185">Reference proteome</keyword>
<dbReference type="InterPro" id="IPR023210">
    <property type="entry name" value="NADP_OxRdtase_dom"/>
</dbReference>
<feature type="domain" description="NADP-dependent oxidoreductase" evidence="1">
    <location>
        <begin position="35"/>
        <end position="109"/>
    </location>
</feature>
<dbReference type="InterPro" id="IPR036812">
    <property type="entry name" value="NAD(P)_OxRdtase_dom_sf"/>
</dbReference>
<dbReference type="Gene3D" id="3.20.20.100">
    <property type="entry name" value="NADP-dependent oxidoreductase domain"/>
    <property type="match status" value="1"/>
</dbReference>
<protein>
    <submittedName>
        <fullName evidence="2">NAD(P)H-dependent 6'-deoxychalcone synthase-like</fullName>
    </submittedName>
</protein>
<dbReference type="GO" id="GO:0016491">
    <property type="term" value="F:oxidoreductase activity"/>
    <property type="evidence" value="ECO:0007669"/>
    <property type="project" value="InterPro"/>
</dbReference>
<evidence type="ECO:0000313" key="2">
    <source>
        <dbReference type="EMBL" id="KAF7836412.1"/>
    </source>
</evidence>
<dbReference type="AlphaFoldDB" id="A0A834X2L1"/>
<dbReference type="SUPFAM" id="SSF51430">
    <property type="entry name" value="NAD(P)-linked oxidoreductase"/>
    <property type="match status" value="1"/>
</dbReference>
<dbReference type="PROSITE" id="PS00798">
    <property type="entry name" value="ALDOKETO_REDUCTASE_1"/>
    <property type="match status" value="1"/>
</dbReference>
<reference evidence="2" key="1">
    <citation type="submission" date="2020-09" db="EMBL/GenBank/DDBJ databases">
        <title>Genome-Enabled Discovery of Anthraquinone Biosynthesis in Senna tora.</title>
        <authorList>
            <person name="Kang S.-H."/>
            <person name="Pandey R.P."/>
            <person name="Lee C.-M."/>
            <person name="Sim J.-S."/>
            <person name="Jeong J.-T."/>
            <person name="Choi B.-S."/>
            <person name="Jung M."/>
            <person name="Ginzburg D."/>
            <person name="Zhao K."/>
            <person name="Won S.Y."/>
            <person name="Oh T.-J."/>
            <person name="Yu Y."/>
            <person name="Kim N.-H."/>
            <person name="Lee O.R."/>
            <person name="Lee T.-H."/>
            <person name="Bashyal P."/>
            <person name="Kim T.-S."/>
            <person name="Lee W.-H."/>
            <person name="Kawkins C."/>
            <person name="Kim C.-K."/>
            <person name="Kim J.S."/>
            <person name="Ahn B.O."/>
            <person name="Rhee S.Y."/>
            <person name="Sohng J.K."/>
        </authorList>
    </citation>
    <scope>NUCLEOTIDE SEQUENCE</scope>
    <source>
        <tissue evidence="2">Leaf</tissue>
    </source>
</reference>
<dbReference type="InterPro" id="IPR018170">
    <property type="entry name" value="Aldo/ket_reductase_CS"/>
</dbReference>
<evidence type="ECO:0000313" key="3">
    <source>
        <dbReference type="Proteomes" id="UP000634136"/>
    </source>
</evidence>
<dbReference type="PANTHER" id="PTHR11732">
    <property type="entry name" value="ALDO/KETO REDUCTASE"/>
    <property type="match status" value="1"/>
</dbReference>
<dbReference type="Proteomes" id="UP000634136">
    <property type="component" value="Unassembled WGS sequence"/>
</dbReference>
<sequence length="109" mass="11586">MSPAASEIPCVAIGSHGQVKMPVIGMGSAPDLTCQSDTKEAIIEAIKQGYRHFDTAAAYGSEAAVGEAIKEALRLGLVASRKDLFVTTKLWCTNNHPHLVLPALQNSLR</sequence>
<dbReference type="Pfam" id="PF00248">
    <property type="entry name" value="Aldo_ket_red"/>
    <property type="match status" value="1"/>
</dbReference>
<comment type="caution">
    <text evidence="2">The sequence shown here is derived from an EMBL/GenBank/DDBJ whole genome shotgun (WGS) entry which is preliminary data.</text>
</comment>
<dbReference type="EMBL" id="JAAIUW010000004">
    <property type="protein sequence ID" value="KAF7836412.1"/>
    <property type="molecule type" value="Genomic_DNA"/>
</dbReference>
<dbReference type="OrthoDB" id="416253at2759"/>
<gene>
    <name evidence="2" type="ORF">G2W53_011271</name>
</gene>
<organism evidence="2 3">
    <name type="scientific">Senna tora</name>
    <dbReference type="NCBI Taxonomy" id="362788"/>
    <lineage>
        <taxon>Eukaryota</taxon>
        <taxon>Viridiplantae</taxon>
        <taxon>Streptophyta</taxon>
        <taxon>Embryophyta</taxon>
        <taxon>Tracheophyta</taxon>
        <taxon>Spermatophyta</taxon>
        <taxon>Magnoliopsida</taxon>
        <taxon>eudicotyledons</taxon>
        <taxon>Gunneridae</taxon>
        <taxon>Pentapetalae</taxon>
        <taxon>rosids</taxon>
        <taxon>fabids</taxon>
        <taxon>Fabales</taxon>
        <taxon>Fabaceae</taxon>
        <taxon>Caesalpinioideae</taxon>
        <taxon>Cassia clade</taxon>
        <taxon>Senna</taxon>
    </lineage>
</organism>
<accession>A0A834X2L1</accession>
<proteinExistence type="predicted"/>
<evidence type="ECO:0000259" key="1">
    <source>
        <dbReference type="Pfam" id="PF00248"/>
    </source>
</evidence>